<accession>A0A6J7G2H6</accession>
<keyword evidence="1" id="KW-0812">Transmembrane</keyword>
<sequence>MTAETHDHLDTSENMAPDRAKVPYRARTVTMRARELRVMGAGMLAVAAVRPLIPIETGPPCPLRLITGIPCPLCGMTRGVTAVVHGDFAYALLMNPAAYLAVAVALLLIVQWRVKRFVIPLWIITGVLGVMWIWQIYKFATGKPL</sequence>
<protein>
    <submittedName>
        <fullName evidence="3">Unannotated protein</fullName>
    </submittedName>
</protein>
<dbReference type="InterPro" id="IPR021215">
    <property type="entry name" value="DUF2752"/>
</dbReference>
<reference evidence="3" key="1">
    <citation type="submission" date="2020-05" db="EMBL/GenBank/DDBJ databases">
        <authorList>
            <person name="Chiriac C."/>
            <person name="Salcher M."/>
            <person name="Ghai R."/>
            <person name="Kavagutti S V."/>
        </authorList>
    </citation>
    <scope>NUCLEOTIDE SEQUENCE</scope>
</reference>
<evidence type="ECO:0000256" key="1">
    <source>
        <dbReference type="SAM" id="Phobius"/>
    </source>
</evidence>
<evidence type="ECO:0000313" key="3">
    <source>
        <dbReference type="EMBL" id="CAB4899020.1"/>
    </source>
</evidence>
<keyword evidence="1" id="KW-0472">Membrane</keyword>
<organism evidence="3">
    <name type="scientific">freshwater metagenome</name>
    <dbReference type="NCBI Taxonomy" id="449393"/>
    <lineage>
        <taxon>unclassified sequences</taxon>
        <taxon>metagenomes</taxon>
        <taxon>ecological metagenomes</taxon>
    </lineage>
</organism>
<feature type="transmembrane region" description="Helical" evidence="1">
    <location>
        <begin position="88"/>
        <end position="110"/>
    </location>
</feature>
<dbReference type="EMBL" id="CAFBMM010000009">
    <property type="protein sequence ID" value="CAB4899020.1"/>
    <property type="molecule type" value="Genomic_DNA"/>
</dbReference>
<feature type="transmembrane region" description="Helical" evidence="1">
    <location>
        <begin position="117"/>
        <end position="137"/>
    </location>
</feature>
<dbReference type="EMBL" id="CAEZYK010000102">
    <property type="protein sequence ID" value="CAB4732841.1"/>
    <property type="molecule type" value="Genomic_DNA"/>
</dbReference>
<evidence type="ECO:0000313" key="4">
    <source>
        <dbReference type="EMBL" id="CAB4990169.1"/>
    </source>
</evidence>
<evidence type="ECO:0000313" key="2">
    <source>
        <dbReference type="EMBL" id="CAB4732841.1"/>
    </source>
</evidence>
<gene>
    <name evidence="2" type="ORF">UFOPK2683_01390</name>
    <name evidence="3" type="ORF">UFOPK3605_00376</name>
    <name evidence="4" type="ORF">UFOPK3897_01685</name>
</gene>
<dbReference type="Pfam" id="PF10825">
    <property type="entry name" value="DUF2752"/>
    <property type="match status" value="1"/>
</dbReference>
<dbReference type="EMBL" id="CAFBOF010000072">
    <property type="protein sequence ID" value="CAB4990169.1"/>
    <property type="molecule type" value="Genomic_DNA"/>
</dbReference>
<proteinExistence type="predicted"/>
<keyword evidence="1" id="KW-1133">Transmembrane helix</keyword>
<name>A0A6J7G2H6_9ZZZZ</name>
<dbReference type="AlphaFoldDB" id="A0A6J7G2H6"/>